<evidence type="ECO:0000256" key="5">
    <source>
        <dbReference type="ARBA" id="ARBA00022723"/>
    </source>
</evidence>
<sequence length="341" mass="37836">MDKNKKSRIYLIVLMIAIFAVYTYRQNLPRQVHVTGTTMGTIAYNVKYIDKQERQFKPQIDSLLKDFNQSLSTYIPNSDVSVFNKTGKVTFNFPYFYDVLEASKVIYESTQGAFDPTVGPLIDAWGFGEGEMIGPDSTQVDSLLQYVGFDKIDFTNTKAETTIPSMKLSFSAIAKGQAIDVVADWLAEQDIANYMVEIGGEVRAKGENLEGETWTIGIEQPNEQRIGGLFDAIQLQDQGMATSGNYRNFRIVNGKKVAHTIDPVTGYPKMQTLLSATILAPNCMLADGYATACMVMGLEGSKNLVETHPELEGYFIYADENGEMVTYISTGLKGKTLKDAK</sequence>
<evidence type="ECO:0000256" key="6">
    <source>
        <dbReference type="ARBA" id="ARBA00022827"/>
    </source>
</evidence>
<evidence type="ECO:0000256" key="9">
    <source>
        <dbReference type="ARBA" id="ARBA00048540"/>
    </source>
</evidence>
<evidence type="ECO:0000256" key="3">
    <source>
        <dbReference type="ARBA" id="ARBA00022630"/>
    </source>
</evidence>
<comment type="catalytic activity">
    <reaction evidence="9 10">
        <text>L-threonyl-[protein] + FAD = FMN-L-threonyl-[protein] + AMP + H(+)</text>
        <dbReference type="Rhea" id="RHEA:36847"/>
        <dbReference type="Rhea" id="RHEA-COMP:11060"/>
        <dbReference type="Rhea" id="RHEA-COMP:11061"/>
        <dbReference type="ChEBI" id="CHEBI:15378"/>
        <dbReference type="ChEBI" id="CHEBI:30013"/>
        <dbReference type="ChEBI" id="CHEBI:57692"/>
        <dbReference type="ChEBI" id="CHEBI:74257"/>
        <dbReference type="ChEBI" id="CHEBI:456215"/>
        <dbReference type="EC" id="2.7.1.180"/>
    </reaction>
</comment>
<dbReference type="OrthoDB" id="9778595at2"/>
<evidence type="ECO:0000256" key="7">
    <source>
        <dbReference type="ARBA" id="ARBA00022842"/>
    </source>
</evidence>
<evidence type="ECO:0000313" key="14">
    <source>
        <dbReference type="Proteomes" id="UP000199437"/>
    </source>
</evidence>
<evidence type="ECO:0000256" key="12">
    <source>
        <dbReference type="SAM" id="Phobius"/>
    </source>
</evidence>
<dbReference type="GeneID" id="99986021"/>
<evidence type="ECO:0000313" key="13">
    <source>
        <dbReference type="EMBL" id="SEW02138.1"/>
    </source>
</evidence>
<dbReference type="InterPro" id="IPR003374">
    <property type="entry name" value="ApbE-like_sf"/>
</dbReference>
<dbReference type="RefSeq" id="WP_090257686.1">
    <property type="nucleotide sequence ID" value="NZ_FOIR01000001.1"/>
</dbReference>
<keyword evidence="5 10" id="KW-0479">Metal-binding</keyword>
<keyword evidence="4 10" id="KW-0808">Transferase</keyword>
<reference evidence="14" key="1">
    <citation type="submission" date="2016-10" db="EMBL/GenBank/DDBJ databases">
        <authorList>
            <person name="Varghese N."/>
            <person name="Submissions S."/>
        </authorList>
    </citation>
    <scope>NUCLEOTIDE SEQUENCE [LARGE SCALE GENOMIC DNA]</scope>
    <source>
        <strain evidence="14">CGMCC 1.12402</strain>
    </source>
</reference>
<dbReference type="GO" id="GO:0046872">
    <property type="term" value="F:metal ion binding"/>
    <property type="evidence" value="ECO:0007669"/>
    <property type="project" value="UniProtKB-UniRule"/>
</dbReference>
<feature type="binding site" evidence="11">
    <location>
        <position position="172"/>
    </location>
    <ligand>
        <name>Mg(2+)</name>
        <dbReference type="ChEBI" id="CHEBI:18420"/>
    </ligand>
</feature>
<keyword evidence="12" id="KW-0812">Transmembrane</keyword>
<feature type="binding site" evidence="11">
    <location>
        <position position="287"/>
    </location>
    <ligand>
        <name>Mg(2+)</name>
        <dbReference type="ChEBI" id="CHEBI:18420"/>
    </ligand>
</feature>
<dbReference type="EMBL" id="FOIR01000001">
    <property type="protein sequence ID" value="SEW02138.1"/>
    <property type="molecule type" value="Genomic_DNA"/>
</dbReference>
<gene>
    <name evidence="13" type="ORF">SAMN05216290_1290</name>
</gene>
<dbReference type="SUPFAM" id="SSF143631">
    <property type="entry name" value="ApbE-like"/>
    <property type="match status" value="1"/>
</dbReference>
<evidence type="ECO:0000256" key="4">
    <source>
        <dbReference type="ARBA" id="ARBA00022679"/>
    </source>
</evidence>
<name>A0A1I0NLM5_9BACT</name>
<evidence type="ECO:0000256" key="1">
    <source>
        <dbReference type="ARBA" id="ARBA00011955"/>
    </source>
</evidence>
<dbReference type="Proteomes" id="UP000199437">
    <property type="component" value="Unassembled WGS sequence"/>
</dbReference>
<protein>
    <recommendedName>
        <fullName evidence="2 10">FAD:protein FMN transferase</fullName>
        <ecNumber evidence="1 10">2.7.1.180</ecNumber>
    </recommendedName>
    <alternativeName>
        <fullName evidence="8 10">Flavin transferase</fullName>
    </alternativeName>
</protein>
<keyword evidence="3 10" id="KW-0285">Flavoprotein</keyword>
<feature type="transmembrane region" description="Helical" evidence="12">
    <location>
        <begin position="7"/>
        <end position="24"/>
    </location>
</feature>
<dbReference type="GO" id="GO:0016740">
    <property type="term" value="F:transferase activity"/>
    <property type="evidence" value="ECO:0007669"/>
    <property type="project" value="UniProtKB-UniRule"/>
</dbReference>
<keyword evidence="6 10" id="KW-0274">FAD</keyword>
<evidence type="ECO:0000256" key="8">
    <source>
        <dbReference type="ARBA" id="ARBA00031306"/>
    </source>
</evidence>
<proteinExistence type="inferred from homology"/>
<accession>A0A1I0NLM5</accession>
<comment type="similarity">
    <text evidence="10">Belongs to the ApbE family.</text>
</comment>
<keyword evidence="13" id="KW-0449">Lipoprotein</keyword>
<dbReference type="InterPro" id="IPR024932">
    <property type="entry name" value="ApbE"/>
</dbReference>
<organism evidence="13 14">
    <name type="scientific">Roseivirga pacifica</name>
    <dbReference type="NCBI Taxonomy" id="1267423"/>
    <lineage>
        <taxon>Bacteria</taxon>
        <taxon>Pseudomonadati</taxon>
        <taxon>Bacteroidota</taxon>
        <taxon>Cytophagia</taxon>
        <taxon>Cytophagales</taxon>
        <taxon>Roseivirgaceae</taxon>
        <taxon>Roseivirga</taxon>
    </lineage>
</organism>
<feature type="binding site" evidence="11">
    <location>
        <position position="291"/>
    </location>
    <ligand>
        <name>Mg(2+)</name>
        <dbReference type="ChEBI" id="CHEBI:18420"/>
    </ligand>
</feature>
<dbReference type="AlphaFoldDB" id="A0A1I0NLM5"/>
<keyword evidence="7 10" id="KW-0460">Magnesium</keyword>
<dbReference type="PANTHER" id="PTHR30040">
    <property type="entry name" value="THIAMINE BIOSYNTHESIS LIPOPROTEIN APBE"/>
    <property type="match status" value="1"/>
</dbReference>
<dbReference type="Pfam" id="PF02424">
    <property type="entry name" value="ApbE"/>
    <property type="match status" value="1"/>
</dbReference>
<keyword evidence="12" id="KW-0472">Membrane</keyword>
<evidence type="ECO:0000256" key="11">
    <source>
        <dbReference type="PIRSR" id="PIRSR006268-2"/>
    </source>
</evidence>
<dbReference type="PANTHER" id="PTHR30040:SF2">
    <property type="entry name" value="FAD:PROTEIN FMN TRANSFERASE"/>
    <property type="match status" value="1"/>
</dbReference>
<dbReference type="Gene3D" id="3.10.520.10">
    <property type="entry name" value="ApbE-like domains"/>
    <property type="match status" value="1"/>
</dbReference>
<keyword evidence="14" id="KW-1185">Reference proteome</keyword>
<comment type="cofactor">
    <cofactor evidence="11">
        <name>Mg(2+)</name>
        <dbReference type="ChEBI" id="CHEBI:18420"/>
    </cofactor>
    <cofactor evidence="11">
        <name>Mn(2+)</name>
        <dbReference type="ChEBI" id="CHEBI:29035"/>
    </cofactor>
    <text evidence="11">Magnesium. Can also use manganese.</text>
</comment>
<dbReference type="EC" id="2.7.1.180" evidence="1 10"/>
<dbReference type="STRING" id="1267423.SAMN05216290_1290"/>
<keyword evidence="12" id="KW-1133">Transmembrane helix</keyword>
<dbReference type="PIRSF" id="PIRSF006268">
    <property type="entry name" value="ApbE"/>
    <property type="match status" value="1"/>
</dbReference>
<evidence type="ECO:0000256" key="10">
    <source>
        <dbReference type="PIRNR" id="PIRNR006268"/>
    </source>
</evidence>
<evidence type="ECO:0000256" key="2">
    <source>
        <dbReference type="ARBA" id="ARBA00016337"/>
    </source>
</evidence>